<organism evidence="2 3">
    <name type="scientific">Cellulomonas fimi (strain ATCC 484 / DSM 20113 / JCM 1341 / CCUG 24087 / LMG 16345 / NBRC 15513 / NCIMB 8980 / NCTC 7547 / NRS-133)</name>
    <dbReference type="NCBI Taxonomy" id="590998"/>
    <lineage>
        <taxon>Bacteria</taxon>
        <taxon>Bacillati</taxon>
        <taxon>Actinomycetota</taxon>
        <taxon>Actinomycetes</taxon>
        <taxon>Micrococcales</taxon>
        <taxon>Cellulomonadaceae</taxon>
        <taxon>Cellulomonas</taxon>
    </lineage>
</organism>
<proteinExistence type="predicted"/>
<feature type="transmembrane region" description="Helical" evidence="1">
    <location>
        <begin position="161"/>
        <end position="181"/>
    </location>
</feature>
<dbReference type="RefSeq" id="WP_013772372.1">
    <property type="nucleotide sequence ID" value="NC_015514.1"/>
</dbReference>
<dbReference type="Proteomes" id="UP000008460">
    <property type="component" value="Chromosome"/>
</dbReference>
<keyword evidence="1" id="KW-1133">Transmembrane helix</keyword>
<evidence type="ECO:0000313" key="3">
    <source>
        <dbReference type="Proteomes" id="UP000008460"/>
    </source>
</evidence>
<gene>
    <name evidence="2" type="ordered locus">Celf_3234</name>
</gene>
<keyword evidence="1" id="KW-0472">Membrane</keyword>
<feature type="transmembrane region" description="Helical" evidence="1">
    <location>
        <begin position="187"/>
        <end position="210"/>
    </location>
</feature>
<dbReference type="KEGG" id="cfi:Celf_3234"/>
<accession>F4H0H9</accession>
<protein>
    <submittedName>
        <fullName evidence="2">Uncharacterized protein</fullName>
    </submittedName>
</protein>
<dbReference type="HOGENOM" id="CLU_1198035_0_0_11"/>
<evidence type="ECO:0000313" key="2">
    <source>
        <dbReference type="EMBL" id="AEE47348.1"/>
    </source>
</evidence>
<name>F4H0H9_CELFA</name>
<dbReference type="AlphaFoldDB" id="F4H0H9"/>
<sequence length="231" mass="24105">MPADDPAPSATDDTRVLDVRYATRNRAARAGAVAGRLVLAGGVLRYDDGADPRRSFVAPVGAGRGAAAELVHVHSSLFLSTGSAPDPQWECVLVLDGAGAVVGQVGGWSPRVASPLELDPARLRSFGRRAGLDLRYERGPASVLRSRYPAARFGGLRVMEAMATVLGPLFAGVGGVLVAVVVQEPSWFGLVLGVLGVVTVVTGLGLVPALQRLTLRVASRRVGRHRQSDDG</sequence>
<reference evidence="2 3" key="1">
    <citation type="submission" date="2011-04" db="EMBL/GenBank/DDBJ databases">
        <title>Complete sequence of Cellulomonas fimi ATCC 484.</title>
        <authorList>
            <consortium name="US DOE Joint Genome Institute"/>
            <person name="Lucas S."/>
            <person name="Han J."/>
            <person name="Lapidus A."/>
            <person name="Cheng J.-F."/>
            <person name="Goodwin L."/>
            <person name="Pitluck S."/>
            <person name="Peters L."/>
            <person name="Chertkov O."/>
            <person name="Detter J.C."/>
            <person name="Han C."/>
            <person name="Tapia R."/>
            <person name="Land M."/>
            <person name="Hauser L."/>
            <person name="Kyrpides N."/>
            <person name="Ivanova N."/>
            <person name="Ovchinnikova G."/>
            <person name="Pagani I."/>
            <person name="Mead D."/>
            <person name="Brumm P."/>
            <person name="Woyke T."/>
        </authorList>
    </citation>
    <scope>NUCLEOTIDE SEQUENCE [LARGE SCALE GENOMIC DNA]</scope>
    <source>
        <strain evidence="3">ATCC 484 / DSM 20113 / JCM 1341 / NBRC 15513 / NCIMB 8980 / NCTC 7547</strain>
    </source>
</reference>
<keyword evidence="1" id="KW-0812">Transmembrane</keyword>
<evidence type="ECO:0000256" key="1">
    <source>
        <dbReference type="SAM" id="Phobius"/>
    </source>
</evidence>
<dbReference type="EMBL" id="CP002666">
    <property type="protein sequence ID" value="AEE47348.1"/>
    <property type="molecule type" value="Genomic_DNA"/>
</dbReference>
<keyword evidence="3" id="KW-1185">Reference proteome</keyword>